<feature type="region of interest" description="Disordered" evidence="1">
    <location>
        <begin position="44"/>
        <end position="66"/>
    </location>
</feature>
<gene>
    <name evidence="2" type="ORF">E2C01_050012</name>
</gene>
<accession>A0A5B7GAY2</accession>
<name>A0A5B7GAY2_PORTR</name>
<protein>
    <submittedName>
        <fullName evidence="2">Uncharacterized protein</fullName>
    </submittedName>
</protein>
<proteinExistence type="predicted"/>
<reference evidence="2 3" key="1">
    <citation type="submission" date="2019-05" db="EMBL/GenBank/DDBJ databases">
        <title>Another draft genome of Portunus trituberculatus and its Hox gene families provides insights of decapod evolution.</title>
        <authorList>
            <person name="Jeong J.-H."/>
            <person name="Song I."/>
            <person name="Kim S."/>
            <person name="Choi T."/>
            <person name="Kim D."/>
            <person name="Ryu S."/>
            <person name="Kim W."/>
        </authorList>
    </citation>
    <scope>NUCLEOTIDE SEQUENCE [LARGE SCALE GENOMIC DNA]</scope>
    <source>
        <tissue evidence="2">Muscle</tissue>
    </source>
</reference>
<comment type="caution">
    <text evidence="2">The sequence shown here is derived from an EMBL/GenBank/DDBJ whole genome shotgun (WGS) entry which is preliminary data.</text>
</comment>
<organism evidence="2 3">
    <name type="scientific">Portunus trituberculatus</name>
    <name type="common">Swimming crab</name>
    <name type="synonym">Neptunus trituberculatus</name>
    <dbReference type="NCBI Taxonomy" id="210409"/>
    <lineage>
        <taxon>Eukaryota</taxon>
        <taxon>Metazoa</taxon>
        <taxon>Ecdysozoa</taxon>
        <taxon>Arthropoda</taxon>
        <taxon>Crustacea</taxon>
        <taxon>Multicrustacea</taxon>
        <taxon>Malacostraca</taxon>
        <taxon>Eumalacostraca</taxon>
        <taxon>Eucarida</taxon>
        <taxon>Decapoda</taxon>
        <taxon>Pleocyemata</taxon>
        <taxon>Brachyura</taxon>
        <taxon>Eubrachyura</taxon>
        <taxon>Portunoidea</taxon>
        <taxon>Portunidae</taxon>
        <taxon>Portuninae</taxon>
        <taxon>Portunus</taxon>
    </lineage>
</organism>
<keyword evidence="3" id="KW-1185">Reference proteome</keyword>
<sequence length="91" mass="9531">MERRELLVGWQGEGKGWSGVPRLGGEWGGGASVGKEPRATLIDRSSGHFQEGRVRPPASPPNSGRKWYVAAGCHGDAAEGDSVSQSVSQSA</sequence>
<evidence type="ECO:0000313" key="3">
    <source>
        <dbReference type="Proteomes" id="UP000324222"/>
    </source>
</evidence>
<evidence type="ECO:0000256" key="1">
    <source>
        <dbReference type="SAM" id="MobiDB-lite"/>
    </source>
</evidence>
<dbReference type="AlphaFoldDB" id="A0A5B7GAY2"/>
<dbReference type="EMBL" id="VSRR010013661">
    <property type="protein sequence ID" value="MPC56062.1"/>
    <property type="molecule type" value="Genomic_DNA"/>
</dbReference>
<dbReference type="Proteomes" id="UP000324222">
    <property type="component" value="Unassembled WGS sequence"/>
</dbReference>
<evidence type="ECO:0000313" key="2">
    <source>
        <dbReference type="EMBL" id="MPC56062.1"/>
    </source>
</evidence>